<accession>A0A6J5WCL2</accession>
<keyword evidence="3" id="KW-1185">Reference proteome</keyword>
<sequence>MLQYLNQSPNLESLKLDLDSMLNTENNPFRPPAFMPTCLSLHIRIISMKGFQGKRDEMDATKYLLKFSLVINKMTVSTATAAGVVTPSLLK</sequence>
<dbReference type="OrthoDB" id="594804at2759"/>
<dbReference type="EMBL" id="CAEKKB010000001">
    <property type="protein sequence ID" value="CAB4297825.1"/>
    <property type="molecule type" value="Genomic_DNA"/>
</dbReference>
<evidence type="ECO:0000313" key="2">
    <source>
        <dbReference type="EMBL" id="CAB4297825.1"/>
    </source>
</evidence>
<dbReference type="Pfam" id="PF08387">
    <property type="entry name" value="FBD"/>
    <property type="match status" value="1"/>
</dbReference>
<organism evidence="2 3">
    <name type="scientific">Prunus armeniaca</name>
    <name type="common">Apricot</name>
    <name type="synonym">Armeniaca vulgaris</name>
    <dbReference type="NCBI Taxonomy" id="36596"/>
    <lineage>
        <taxon>Eukaryota</taxon>
        <taxon>Viridiplantae</taxon>
        <taxon>Streptophyta</taxon>
        <taxon>Embryophyta</taxon>
        <taxon>Tracheophyta</taxon>
        <taxon>Spermatophyta</taxon>
        <taxon>Magnoliopsida</taxon>
        <taxon>eudicotyledons</taxon>
        <taxon>Gunneridae</taxon>
        <taxon>Pentapetalae</taxon>
        <taxon>rosids</taxon>
        <taxon>fabids</taxon>
        <taxon>Rosales</taxon>
        <taxon>Rosaceae</taxon>
        <taxon>Amygdaloideae</taxon>
        <taxon>Amygdaleae</taxon>
        <taxon>Prunus</taxon>
    </lineage>
</organism>
<dbReference type="Proteomes" id="UP000507245">
    <property type="component" value="Unassembled WGS sequence"/>
</dbReference>
<reference evidence="3" key="1">
    <citation type="journal article" date="2020" name="Genome Biol.">
        <title>Gamete binning: chromosome-level and haplotype-resolved genome assembly enabled by high-throughput single-cell sequencing of gamete genomes.</title>
        <authorList>
            <person name="Campoy J.A."/>
            <person name="Sun H."/>
            <person name="Goel M."/>
            <person name="Jiao W.-B."/>
            <person name="Folz-Donahue K."/>
            <person name="Wang N."/>
            <person name="Rubio M."/>
            <person name="Liu C."/>
            <person name="Kukat C."/>
            <person name="Ruiz D."/>
            <person name="Huettel B."/>
            <person name="Schneeberger K."/>
        </authorList>
    </citation>
    <scope>NUCLEOTIDE SEQUENCE [LARGE SCALE GENOMIC DNA]</scope>
    <source>
        <strain evidence="3">cv. Rojo Pasion</strain>
    </source>
</reference>
<protein>
    <recommendedName>
        <fullName evidence="1">FBD domain-containing protein</fullName>
    </recommendedName>
</protein>
<evidence type="ECO:0000313" key="3">
    <source>
        <dbReference type="Proteomes" id="UP000507245"/>
    </source>
</evidence>
<evidence type="ECO:0000259" key="1">
    <source>
        <dbReference type="Pfam" id="PF08387"/>
    </source>
</evidence>
<gene>
    <name evidence="2" type="ORF">ORAREDHAP_LOCUS9853</name>
</gene>
<proteinExistence type="predicted"/>
<dbReference type="InterPro" id="IPR006566">
    <property type="entry name" value="FBD"/>
</dbReference>
<feature type="domain" description="FBD" evidence="1">
    <location>
        <begin position="32"/>
        <end position="75"/>
    </location>
</feature>
<name>A0A6J5WCL2_PRUAR</name>
<dbReference type="AlphaFoldDB" id="A0A6J5WCL2"/>